<dbReference type="AlphaFoldDB" id="A0A2C9EJI9"/>
<name>A0A2C9EJI9_PSEPH</name>
<evidence type="ECO:0000259" key="1">
    <source>
        <dbReference type="Pfam" id="PF12571"/>
    </source>
</evidence>
<dbReference type="InterPro" id="IPR051934">
    <property type="entry name" value="Phage_Tail_Fiber_Structural"/>
</dbReference>
<dbReference type="InterPro" id="IPR022225">
    <property type="entry name" value="Phage_tail_fibre_N"/>
</dbReference>
<dbReference type="Gene3D" id="2.60.40.3940">
    <property type="match status" value="1"/>
</dbReference>
<evidence type="ECO:0000259" key="2">
    <source>
        <dbReference type="Pfam" id="PF21882"/>
    </source>
</evidence>
<dbReference type="InterPro" id="IPR054075">
    <property type="entry name" value="Gp53-like_C"/>
</dbReference>
<gene>
    <name evidence="3" type="ORF">PFLCHA0_c20520</name>
</gene>
<dbReference type="RefSeq" id="WP_015634851.1">
    <property type="nucleotide sequence ID" value="NC_021237.1"/>
</dbReference>
<feature type="domain" description="Putative tail fiber protein gp53-like C-terminal" evidence="2">
    <location>
        <begin position="432"/>
        <end position="515"/>
    </location>
</feature>
<dbReference type="EMBL" id="CP003190">
    <property type="protein sequence ID" value="AGL83833.1"/>
    <property type="molecule type" value="Genomic_DNA"/>
</dbReference>
<dbReference type="HOGENOM" id="CLU_008928_0_1_6"/>
<organism evidence="3 4">
    <name type="scientific">Pseudomonas protegens (strain DSM 19095 / LMG 27888 / CFBP 6595 / CHA0)</name>
    <dbReference type="NCBI Taxonomy" id="1124983"/>
    <lineage>
        <taxon>Bacteria</taxon>
        <taxon>Pseudomonadati</taxon>
        <taxon>Pseudomonadota</taxon>
        <taxon>Gammaproteobacteria</taxon>
        <taxon>Pseudomonadales</taxon>
        <taxon>Pseudomonadaceae</taxon>
        <taxon>Pseudomonas</taxon>
    </lineage>
</organism>
<reference evidence="4" key="1">
    <citation type="journal article" date="2014" name="Genome Announc.">
        <title>Full-genome sequence of the plant growth-promoting bacterium Pseudomonas protegens CHA0.</title>
        <authorList>
            <person name="Jousset A."/>
            <person name="Schuldes J."/>
            <person name="Keel C."/>
            <person name="Maurhofer M."/>
            <person name="Daniel R."/>
            <person name="Scheu S."/>
            <person name="Thuermer A."/>
        </authorList>
    </citation>
    <scope>NUCLEOTIDE SEQUENCE [LARGE SCALE GENOMIC DNA]</scope>
    <source>
        <strain evidence="4">DSM 19095 / LMG 27888 / CFBP 6595 / CHA0</strain>
    </source>
</reference>
<evidence type="ECO:0000313" key="4">
    <source>
        <dbReference type="Proteomes" id="UP000013940"/>
    </source>
</evidence>
<dbReference type="eggNOG" id="COG5301">
    <property type="taxonomic scope" value="Bacteria"/>
</dbReference>
<dbReference type="Proteomes" id="UP000013940">
    <property type="component" value="Chromosome"/>
</dbReference>
<feature type="domain" description="Phage tail fibre protein N-terminal" evidence="1">
    <location>
        <begin position="6"/>
        <end position="152"/>
    </location>
</feature>
<dbReference type="Pfam" id="PF21882">
    <property type="entry name" value="Gp53-like_C"/>
    <property type="match status" value="1"/>
</dbReference>
<dbReference type="KEGG" id="pprc:PFLCHA0_c20520"/>
<protein>
    <submittedName>
        <fullName evidence="3">Putative tail fiber protein</fullName>
    </submittedName>
</protein>
<dbReference type="PANTHER" id="PTHR35191">
    <property type="entry name" value="PROPHAGE SIDE TAIL FIBER PROTEIN HOMOLOG STFQ-RELATED"/>
    <property type="match status" value="1"/>
</dbReference>
<dbReference type="Pfam" id="PF12571">
    <property type="entry name" value="Phage_tail_fib"/>
    <property type="match status" value="1"/>
</dbReference>
<sequence>MTDQNSQFFAILTAVGKAKQANADALGVPWTFAQMGVGDANNTEPMPNEQQTQLINERRRAPLNQLKVDPNNSNIIIAEQVIPESVGGWWIREIGLYDTAGDLVAVANCAPSFKPLLSQGSGRTQVVRMNLIVSNTANVELKIDPSIVLATRTYVDSKVLEEIYKLDSKQSVRAATTANIALAGLQSVDGVALVAGDRVLVKNQAAAKDNGLYSAAAGAWTRTADADTSAKVTSALIVSVEQGSTLADTRWQLITDGTIIVGTTPLVFQNVTEGFAPINSPALLGDPTAPTPAQFANNKALATAEFVQRAIGGFGRAFSYGTAGQVIQPSQVNAHINVFGTCNTLTLPLLSSVPVGSVINIGASSLSCSILRQGTDTIFLNSALAPASNITVNDGESVSLVSNGTQWIASGVAMLKYAASFAASLAPAGYQRLPGGLILQWGSAVSAGGAMGNWNAVYYIAFPNACLSAAILGNGGATVFSLVDKGTNGIKATAMTSTTGVPTAGLGGFFIALGN</sequence>
<evidence type="ECO:0000313" key="3">
    <source>
        <dbReference type="EMBL" id="AGL83833.1"/>
    </source>
</evidence>
<proteinExistence type="predicted"/>
<dbReference type="PANTHER" id="PTHR35191:SF1">
    <property type="entry name" value="PROPHAGE SIDE TAIL FIBER PROTEIN HOMOLOG STFQ-RELATED"/>
    <property type="match status" value="1"/>
</dbReference>
<dbReference type="GeneID" id="57475044"/>
<accession>A0A2C9EJI9</accession>